<dbReference type="InterPro" id="IPR000299">
    <property type="entry name" value="FERM_domain"/>
</dbReference>
<dbReference type="PROSITE" id="PS50057">
    <property type="entry name" value="FERM_3"/>
    <property type="match status" value="1"/>
</dbReference>
<dbReference type="InterPro" id="IPR014352">
    <property type="entry name" value="FERM/acyl-CoA-bd_prot_sf"/>
</dbReference>
<dbReference type="InterPro" id="IPR019748">
    <property type="entry name" value="FERM_central"/>
</dbReference>
<dbReference type="PANTHER" id="PTHR45858:SF4">
    <property type="entry name" value="FERM, ARHGEF AND PLECKSTRIN DOMAIN-CONTAINING PROTEIN 2"/>
    <property type="match status" value="1"/>
</dbReference>
<feature type="domain" description="FERM" evidence="1">
    <location>
        <begin position="1"/>
        <end position="189"/>
    </location>
</feature>
<comment type="caution">
    <text evidence="2">The sequence shown here is derived from an EMBL/GenBank/DDBJ whole genome shotgun (WGS) entry which is preliminary data.</text>
</comment>
<dbReference type="PANTHER" id="PTHR45858">
    <property type="entry name" value="FERM DOMAIN CONTAINING PROTEIN"/>
    <property type="match status" value="1"/>
</dbReference>
<name>A0AB34GSE5_ESCRO</name>
<keyword evidence="3" id="KW-1185">Reference proteome</keyword>
<dbReference type="InterPro" id="IPR035963">
    <property type="entry name" value="FERM_2"/>
</dbReference>
<evidence type="ECO:0000259" key="1">
    <source>
        <dbReference type="PROSITE" id="PS50057"/>
    </source>
</evidence>
<dbReference type="Gene3D" id="2.30.29.30">
    <property type="entry name" value="Pleckstrin-homology domain (PH domain)/Phosphotyrosine-binding domain (PTB)"/>
    <property type="match status" value="1"/>
</dbReference>
<dbReference type="Proteomes" id="UP001159641">
    <property type="component" value="Unassembled WGS sequence"/>
</dbReference>
<proteinExistence type="predicted"/>
<sequence length="189" mass="21138">MELPPRYLFALQLKRDLLEERLTCTDTTAALLASHLLQAEIGDYEEALDREHLRAHEYLPGQERALERILELHREHVGQTPAQSDFQVLEIARKLEMYGIRFHTASDREGAKINLAVSHMGVLVFQVGGRLCCGFAGLFYVLWEVFVAESVLDSEEELCGPSDPTSHPLEKLSSCPGLTVTALSHVPLS</sequence>
<dbReference type="InterPro" id="IPR019749">
    <property type="entry name" value="Band_41_domain"/>
</dbReference>
<dbReference type="InterPro" id="IPR051835">
    <property type="entry name" value="RAC1-GEF"/>
</dbReference>
<reference evidence="2 3" key="1">
    <citation type="submission" date="2022-11" db="EMBL/GenBank/DDBJ databases">
        <title>Whole genome sequence of Eschrichtius robustus ER-17-0199.</title>
        <authorList>
            <person name="Bruniche-Olsen A."/>
            <person name="Black A.N."/>
            <person name="Fields C.J."/>
            <person name="Walden K."/>
            <person name="Dewoody J.A."/>
        </authorList>
    </citation>
    <scope>NUCLEOTIDE SEQUENCE [LARGE SCALE GENOMIC DNA]</scope>
    <source>
        <strain evidence="2">ER-17-0199</strain>
        <tissue evidence="2">Blubber</tissue>
    </source>
</reference>
<protein>
    <recommendedName>
        <fullName evidence="1">FERM domain-containing protein</fullName>
    </recommendedName>
</protein>
<gene>
    <name evidence="2" type="ORF">J1605_010959</name>
</gene>
<evidence type="ECO:0000313" key="3">
    <source>
        <dbReference type="Proteomes" id="UP001159641"/>
    </source>
</evidence>
<dbReference type="CDD" id="cd14473">
    <property type="entry name" value="FERM_B-lobe"/>
    <property type="match status" value="1"/>
</dbReference>
<dbReference type="EMBL" id="JAIQCJ010002141">
    <property type="protein sequence ID" value="KAJ8781701.1"/>
    <property type="molecule type" value="Genomic_DNA"/>
</dbReference>
<evidence type="ECO:0000313" key="2">
    <source>
        <dbReference type="EMBL" id="KAJ8781701.1"/>
    </source>
</evidence>
<dbReference type="PRINTS" id="PR00935">
    <property type="entry name" value="BAND41"/>
</dbReference>
<dbReference type="FunFam" id="1.20.80.10:FF:000005">
    <property type="entry name" value="FERM, RhoGEF and pleckstrin domain-containing protein 1"/>
    <property type="match status" value="1"/>
</dbReference>
<dbReference type="SUPFAM" id="SSF50729">
    <property type="entry name" value="PH domain-like"/>
    <property type="match status" value="1"/>
</dbReference>
<dbReference type="InterPro" id="IPR011993">
    <property type="entry name" value="PH-like_dom_sf"/>
</dbReference>
<dbReference type="AlphaFoldDB" id="A0AB34GSE5"/>
<dbReference type="Gene3D" id="1.20.80.10">
    <property type="match status" value="1"/>
</dbReference>
<dbReference type="Pfam" id="PF00373">
    <property type="entry name" value="FERM_M"/>
    <property type="match status" value="1"/>
</dbReference>
<dbReference type="SUPFAM" id="SSF47031">
    <property type="entry name" value="Second domain of FERM"/>
    <property type="match status" value="1"/>
</dbReference>
<dbReference type="GO" id="GO:0005085">
    <property type="term" value="F:guanyl-nucleotide exchange factor activity"/>
    <property type="evidence" value="ECO:0007669"/>
    <property type="project" value="TreeGrafter"/>
</dbReference>
<organism evidence="2 3">
    <name type="scientific">Eschrichtius robustus</name>
    <name type="common">California gray whale</name>
    <name type="synonym">Eschrichtius gibbosus</name>
    <dbReference type="NCBI Taxonomy" id="9764"/>
    <lineage>
        <taxon>Eukaryota</taxon>
        <taxon>Metazoa</taxon>
        <taxon>Chordata</taxon>
        <taxon>Craniata</taxon>
        <taxon>Vertebrata</taxon>
        <taxon>Euteleostomi</taxon>
        <taxon>Mammalia</taxon>
        <taxon>Eutheria</taxon>
        <taxon>Laurasiatheria</taxon>
        <taxon>Artiodactyla</taxon>
        <taxon>Whippomorpha</taxon>
        <taxon>Cetacea</taxon>
        <taxon>Mysticeti</taxon>
        <taxon>Eschrichtiidae</taxon>
        <taxon>Eschrichtius</taxon>
    </lineage>
</organism>
<accession>A0AB34GSE5</accession>